<dbReference type="EMBL" id="CAWYQH010000096">
    <property type="protein sequence ID" value="CAK8683132.1"/>
    <property type="molecule type" value="Genomic_DNA"/>
</dbReference>
<name>A0ABP0FU50_CLALP</name>
<evidence type="ECO:0000259" key="5">
    <source>
        <dbReference type="PROSITE" id="PS50089"/>
    </source>
</evidence>
<evidence type="ECO:0008006" key="9">
    <source>
        <dbReference type="Google" id="ProtNLM"/>
    </source>
</evidence>
<dbReference type="InterPro" id="IPR013083">
    <property type="entry name" value="Znf_RING/FYVE/PHD"/>
</dbReference>
<dbReference type="Proteomes" id="UP001642483">
    <property type="component" value="Unassembled WGS sequence"/>
</dbReference>
<sequence length="523" mass="59312">MEATQVKQHIKLMKEILTCPICKEPYKTAMMIDLCSHNFCSLCIRRYFNIKQECPICGQDVSSSNLAPNRIVDTMMQHHNQLSSLLQISSKSTGENKLLHDEADIMLTTDTAFNPKPANSMQPSVVLNRLTETDSISSKTKQDENDDISLQNTPDFSLGIAEFCTQSQGFSLPLTVDDKDTFSGSCDMFVPYTTSEDFTKTCDSNHEIEESLMLAQPVVLVKDEVSPVVKLSRLPENFASTRANENQGDSDMESVEKTGCPVCGLNVETENINHHIDHCLAREERNSSLRQNTPKRYKRNNPQVTKLAYNMLSLRGLQRKLREIGLPADGDKLELKRRHQEFLIKYQAEQDKLQPRRISILIEELIQEDERRRASEAVTSRQLEYPCSIQNEADRREHLKKHEKQYQMLEDLARKSFPHHQDVNMDNVEDSGEEPLKELTSHDCGEGIVPETQLIHSTLDVEIKLQNLPSLSALSPELYVGPSPSEHSLIDNNPLANGNEKVSQVNQRHSHLEKPCCSNDTVV</sequence>
<dbReference type="SMART" id="SM00513">
    <property type="entry name" value="SAP"/>
    <property type="match status" value="1"/>
</dbReference>
<keyword evidence="3" id="KW-0862">Zinc</keyword>
<dbReference type="PROSITE" id="PS00518">
    <property type="entry name" value="ZF_RING_1"/>
    <property type="match status" value="1"/>
</dbReference>
<dbReference type="Gene3D" id="3.30.40.10">
    <property type="entry name" value="Zinc/RING finger domain, C3HC4 (zinc finger)"/>
    <property type="match status" value="1"/>
</dbReference>
<dbReference type="SUPFAM" id="SSF57850">
    <property type="entry name" value="RING/U-box"/>
    <property type="match status" value="1"/>
</dbReference>
<evidence type="ECO:0000256" key="3">
    <source>
        <dbReference type="ARBA" id="ARBA00022833"/>
    </source>
</evidence>
<proteinExistence type="predicted"/>
<dbReference type="Gene3D" id="3.30.160.60">
    <property type="entry name" value="Classic Zinc Finger"/>
    <property type="match status" value="1"/>
</dbReference>
<reference evidence="7 8" key="1">
    <citation type="submission" date="2024-02" db="EMBL/GenBank/DDBJ databases">
        <authorList>
            <person name="Daric V."/>
            <person name="Darras S."/>
        </authorList>
    </citation>
    <scope>NUCLEOTIDE SEQUENCE [LARGE SCALE GENOMIC DNA]</scope>
</reference>
<feature type="domain" description="RING-type" evidence="5">
    <location>
        <begin position="19"/>
        <end position="57"/>
    </location>
</feature>
<dbReference type="PROSITE" id="PS50089">
    <property type="entry name" value="ZF_RING_2"/>
    <property type="match status" value="1"/>
</dbReference>
<keyword evidence="1" id="KW-0479">Metal-binding</keyword>
<accession>A0ABP0FU50</accession>
<dbReference type="InterPro" id="IPR003034">
    <property type="entry name" value="SAP_dom"/>
</dbReference>
<keyword evidence="8" id="KW-1185">Reference proteome</keyword>
<keyword evidence="2 4" id="KW-0863">Zinc-finger</keyword>
<gene>
    <name evidence="7" type="ORF">CVLEPA_LOCUS14237</name>
</gene>
<feature type="domain" description="SAP" evidence="6">
    <location>
        <begin position="309"/>
        <end position="343"/>
    </location>
</feature>
<evidence type="ECO:0000256" key="2">
    <source>
        <dbReference type="ARBA" id="ARBA00022771"/>
    </source>
</evidence>
<evidence type="ECO:0000256" key="1">
    <source>
        <dbReference type="ARBA" id="ARBA00022723"/>
    </source>
</evidence>
<dbReference type="Pfam" id="PF13923">
    <property type="entry name" value="zf-C3HC4_2"/>
    <property type="match status" value="1"/>
</dbReference>
<dbReference type="InterPro" id="IPR001841">
    <property type="entry name" value="Znf_RING"/>
</dbReference>
<dbReference type="PANTHER" id="PTHR14134:SF2">
    <property type="entry name" value="E3 UBIQUITIN-PROTEIN LIGASE RAD18"/>
    <property type="match status" value="1"/>
</dbReference>
<dbReference type="Pfam" id="PF02037">
    <property type="entry name" value="SAP"/>
    <property type="match status" value="1"/>
</dbReference>
<comment type="caution">
    <text evidence="7">The sequence shown here is derived from an EMBL/GenBank/DDBJ whole genome shotgun (WGS) entry which is preliminary data.</text>
</comment>
<dbReference type="InterPro" id="IPR017907">
    <property type="entry name" value="Znf_RING_CS"/>
</dbReference>
<evidence type="ECO:0000256" key="4">
    <source>
        <dbReference type="PROSITE-ProRule" id="PRU00175"/>
    </source>
</evidence>
<organism evidence="7 8">
    <name type="scientific">Clavelina lepadiformis</name>
    <name type="common">Light-bulb sea squirt</name>
    <name type="synonym">Ascidia lepadiformis</name>
    <dbReference type="NCBI Taxonomy" id="159417"/>
    <lineage>
        <taxon>Eukaryota</taxon>
        <taxon>Metazoa</taxon>
        <taxon>Chordata</taxon>
        <taxon>Tunicata</taxon>
        <taxon>Ascidiacea</taxon>
        <taxon>Aplousobranchia</taxon>
        <taxon>Clavelinidae</taxon>
        <taxon>Clavelina</taxon>
    </lineage>
</organism>
<protein>
    <recommendedName>
        <fullName evidence="9">RING-type E3 ubiquitin transferase RAD18</fullName>
    </recommendedName>
</protein>
<dbReference type="PANTHER" id="PTHR14134">
    <property type="entry name" value="E3 UBIQUITIN-PROTEIN LIGASE RAD18"/>
    <property type="match status" value="1"/>
</dbReference>
<evidence type="ECO:0000313" key="7">
    <source>
        <dbReference type="EMBL" id="CAK8683132.1"/>
    </source>
</evidence>
<dbReference type="InterPro" id="IPR039577">
    <property type="entry name" value="Rad18"/>
</dbReference>
<dbReference type="SMART" id="SM00184">
    <property type="entry name" value="RING"/>
    <property type="match status" value="1"/>
</dbReference>
<evidence type="ECO:0000259" key="6">
    <source>
        <dbReference type="PROSITE" id="PS50800"/>
    </source>
</evidence>
<evidence type="ECO:0000313" key="8">
    <source>
        <dbReference type="Proteomes" id="UP001642483"/>
    </source>
</evidence>
<dbReference type="PROSITE" id="PS50800">
    <property type="entry name" value="SAP"/>
    <property type="match status" value="1"/>
</dbReference>